<dbReference type="GO" id="GO:0004557">
    <property type="term" value="F:alpha-galactosidase activity"/>
    <property type="evidence" value="ECO:0007669"/>
    <property type="project" value="UniProtKB-EC"/>
</dbReference>
<keyword evidence="6 8" id="KW-1015">Disulfide bond</keyword>
<dbReference type="InterPro" id="IPR013785">
    <property type="entry name" value="Aldolase_TIM"/>
</dbReference>
<evidence type="ECO:0000313" key="10">
    <source>
        <dbReference type="EMBL" id="SPC97703.1"/>
    </source>
</evidence>
<name>A0A2N9GDS8_FAGSY</name>
<dbReference type="SUPFAM" id="SSF51445">
    <property type="entry name" value="(Trans)glycosidases"/>
    <property type="match status" value="1"/>
</dbReference>
<evidence type="ECO:0000256" key="5">
    <source>
        <dbReference type="ARBA" id="ARBA00022801"/>
    </source>
</evidence>
<dbReference type="InterPro" id="IPR017853">
    <property type="entry name" value="GH"/>
</dbReference>
<gene>
    <name evidence="10" type="ORF">FSB_LOCUS25585</name>
</gene>
<dbReference type="Pfam" id="PF17801">
    <property type="entry name" value="Melibiase_C"/>
    <property type="match status" value="1"/>
</dbReference>
<dbReference type="FunFam" id="3.20.20.70:FF:000093">
    <property type="entry name" value="Alpha-galactosidase"/>
    <property type="match status" value="1"/>
</dbReference>
<evidence type="ECO:0000256" key="1">
    <source>
        <dbReference type="ARBA" id="ARBA00001255"/>
    </source>
</evidence>
<evidence type="ECO:0000256" key="7">
    <source>
        <dbReference type="ARBA" id="ARBA00023295"/>
    </source>
</evidence>
<keyword evidence="7 8" id="KW-0326">Glycosidase</keyword>
<dbReference type="AlphaFoldDB" id="A0A2N9GDS8"/>
<keyword evidence="4" id="KW-0732">Signal</keyword>
<dbReference type="EC" id="3.2.1.22" evidence="3 8"/>
<dbReference type="EMBL" id="OIVN01001791">
    <property type="protein sequence ID" value="SPC97703.1"/>
    <property type="molecule type" value="Genomic_DNA"/>
</dbReference>
<dbReference type="PANTHER" id="PTHR11452:SF80">
    <property type="entry name" value="ALPHA-GALACTOSIDASE 1"/>
    <property type="match status" value="1"/>
</dbReference>
<accession>A0A2N9GDS8</accession>
<dbReference type="PROSITE" id="PS00512">
    <property type="entry name" value="ALPHA_GALACTOSIDASE"/>
    <property type="match status" value="1"/>
</dbReference>
<dbReference type="Gene3D" id="3.20.20.70">
    <property type="entry name" value="Aldolase class I"/>
    <property type="match status" value="1"/>
</dbReference>
<evidence type="ECO:0000256" key="4">
    <source>
        <dbReference type="ARBA" id="ARBA00022729"/>
    </source>
</evidence>
<evidence type="ECO:0000259" key="9">
    <source>
        <dbReference type="Pfam" id="PF17801"/>
    </source>
</evidence>
<dbReference type="InterPro" id="IPR002241">
    <property type="entry name" value="Glyco_hydro_27"/>
</dbReference>
<comment type="similarity">
    <text evidence="2 8">Belongs to the glycosyl hydrolase 27 family.</text>
</comment>
<protein>
    <recommendedName>
        <fullName evidence="3 8">Alpha-galactosidase</fullName>
        <ecNumber evidence="3 8">3.2.1.22</ecNumber>
    </recommendedName>
    <alternativeName>
        <fullName evidence="8">Melibiase</fullName>
    </alternativeName>
</protein>
<feature type="domain" description="Alpha galactosidase C-terminal" evidence="9">
    <location>
        <begin position="258"/>
        <end position="325"/>
    </location>
</feature>
<dbReference type="PANTHER" id="PTHR11452">
    <property type="entry name" value="ALPHA-GALACTOSIDASE/ALPHA-N-ACETYLGALACTOSAMINIDASE"/>
    <property type="match status" value="1"/>
</dbReference>
<dbReference type="SUPFAM" id="SSF51011">
    <property type="entry name" value="Glycosyl hydrolase domain"/>
    <property type="match status" value="1"/>
</dbReference>
<dbReference type="InterPro" id="IPR000111">
    <property type="entry name" value="Glyco_hydro_27/36_CS"/>
</dbReference>
<dbReference type="InterPro" id="IPR013780">
    <property type="entry name" value="Glyco_hydro_b"/>
</dbReference>
<dbReference type="InterPro" id="IPR041233">
    <property type="entry name" value="Melibiase_C"/>
</dbReference>
<dbReference type="GO" id="GO:0005975">
    <property type="term" value="P:carbohydrate metabolic process"/>
    <property type="evidence" value="ECO:0007669"/>
    <property type="project" value="InterPro"/>
</dbReference>
<evidence type="ECO:0000256" key="6">
    <source>
        <dbReference type="ARBA" id="ARBA00023157"/>
    </source>
</evidence>
<dbReference type="GO" id="GO:0009505">
    <property type="term" value="C:plant-type cell wall"/>
    <property type="evidence" value="ECO:0007669"/>
    <property type="project" value="TreeGrafter"/>
</dbReference>
<evidence type="ECO:0000256" key="3">
    <source>
        <dbReference type="ARBA" id="ARBA00012755"/>
    </source>
</evidence>
<dbReference type="PRINTS" id="PR00740">
    <property type="entry name" value="GLHYDRLASE27"/>
</dbReference>
<organism evidence="10">
    <name type="scientific">Fagus sylvatica</name>
    <name type="common">Beechnut</name>
    <dbReference type="NCBI Taxonomy" id="28930"/>
    <lineage>
        <taxon>Eukaryota</taxon>
        <taxon>Viridiplantae</taxon>
        <taxon>Streptophyta</taxon>
        <taxon>Embryophyta</taxon>
        <taxon>Tracheophyta</taxon>
        <taxon>Spermatophyta</taxon>
        <taxon>Magnoliopsida</taxon>
        <taxon>eudicotyledons</taxon>
        <taxon>Gunneridae</taxon>
        <taxon>Pentapetalae</taxon>
        <taxon>rosids</taxon>
        <taxon>fabids</taxon>
        <taxon>Fagales</taxon>
        <taxon>Fagaceae</taxon>
        <taxon>Fagus</taxon>
    </lineage>
</organism>
<dbReference type="Pfam" id="PF16499">
    <property type="entry name" value="Melibiase_2"/>
    <property type="match status" value="1"/>
</dbReference>
<dbReference type="FunFam" id="2.60.40.1180:FF:000008">
    <property type="entry name" value="Alpha-galactosidase"/>
    <property type="match status" value="1"/>
</dbReference>
<reference evidence="10" key="1">
    <citation type="submission" date="2018-02" db="EMBL/GenBank/DDBJ databases">
        <authorList>
            <person name="Cohen D.B."/>
            <person name="Kent A.D."/>
        </authorList>
    </citation>
    <scope>NUCLEOTIDE SEQUENCE</scope>
</reference>
<proteinExistence type="inferred from homology"/>
<keyword evidence="5 8" id="KW-0378">Hydrolase</keyword>
<sequence>MIKQTADALVSTGLAKLGYIYVNIDDCWAEIHRDDKGNLLPKNSTFPSGIKALADYVHSKGLKLGIYSDAGYYTCSKTMPGSLGHEEQDAKTFASWGIDYLKYDNCNNDGSKPTVRYPVMTRALMKAGRPIFFSLCEWGDLHPALWGSKIGNSWRTTNDIADNWDSMVSRIDMNEVYAELARPGGWNDPDMLEVGNGGMTKDEYIAHFSLWAISKAPLLLGCDVRNMTKETMYIVSNKEVIAVNQDPLGVQAKKVRMEGDMETWAGPLSGYRVALVLLNRGPVRRGITGSWEDIGIPPNSHKTLKTRFVGNLTATVEPHGCKIFLFSLHFLFSKSLSPPLNRDQRRSAAKARMAATASARSGCFRQLLKSLITLKVFPEPDGDLRSFSGAGKSSEWRPTAAWAWASQSLVTTPVWAALV</sequence>
<dbReference type="Gene3D" id="2.60.40.1180">
    <property type="entry name" value="Golgi alpha-mannosidase II"/>
    <property type="match status" value="1"/>
</dbReference>
<evidence type="ECO:0000256" key="2">
    <source>
        <dbReference type="ARBA" id="ARBA00009743"/>
    </source>
</evidence>
<comment type="catalytic activity">
    <reaction evidence="1 8">
        <text>Hydrolysis of terminal, non-reducing alpha-D-galactose residues in alpha-D-galactosides, including galactose oligosaccharides, galactomannans and galactolipids.</text>
        <dbReference type="EC" id="3.2.1.22"/>
    </reaction>
</comment>
<evidence type="ECO:0000256" key="8">
    <source>
        <dbReference type="RuleBase" id="RU361168"/>
    </source>
</evidence>
<dbReference type="CDD" id="cd14792">
    <property type="entry name" value="GH27"/>
    <property type="match status" value="1"/>
</dbReference>